<dbReference type="EMBL" id="HACA01005245">
    <property type="protein sequence ID" value="CDW22606.1"/>
    <property type="molecule type" value="Transcribed_RNA"/>
</dbReference>
<reference evidence="1" key="1">
    <citation type="submission" date="2014-05" db="EMBL/GenBank/DDBJ databases">
        <authorList>
            <person name="Chronopoulou M."/>
        </authorList>
    </citation>
    <scope>NUCLEOTIDE SEQUENCE</scope>
    <source>
        <tissue evidence="1">Whole organism</tissue>
    </source>
</reference>
<evidence type="ECO:0000313" key="1">
    <source>
        <dbReference type="EMBL" id="CDW22606.1"/>
    </source>
</evidence>
<proteinExistence type="predicted"/>
<accession>A0A0K2TAV9</accession>
<organism evidence="1">
    <name type="scientific">Lepeophtheirus salmonis</name>
    <name type="common">Salmon louse</name>
    <name type="synonym">Caligus salmonis</name>
    <dbReference type="NCBI Taxonomy" id="72036"/>
    <lineage>
        <taxon>Eukaryota</taxon>
        <taxon>Metazoa</taxon>
        <taxon>Ecdysozoa</taxon>
        <taxon>Arthropoda</taxon>
        <taxon>Crustacea</taxon>
        <taxon>Multicrustacea</taxon>
        <taxon>Hexanauplia</taxon>
        <taxon>Copepoda</taxon>
        <taxon>Siphonostomatoida</taxon>
        <taxon>Caligidae</taxon>
        <taxon>Lepeophtheirus</taxon>
    </lineage>
</organism>
<dbReference type="AlphaFoldDB" id="A0A0K2TAV9"/>
<protein>
    <submittedName>
        <fullName evidence="1">Uncharacterized protein</fullName>
    </submittedName>
</protein>
<name>A0A0K2TAV9_LEPSM</name>
<sequence length="42" mass="5042">MIRQLCDVLYVHDIITLKKHKKIYMYVLTNCPSKAMLNAIYR</sequence>